<proteinExistence type="predicted"/>
<evidence type="ECO:0000313" key="1">
    <source>
        <dbReference type="EMBL" id="MBX34657.1"/>
    </source>
</evidence>
<protein>
    <submittedName>
        <fullName evidence="1">Uncharacterized protein</fullName>
    </submittedName>
</protein>
<organism evidence="1">
    <name type="scientific">Rhizophora mucronata</name>
    <name type="common">Asiatic mangrove</name>
    <dbReference type="NCBI Taxonomy" id="61149"/>
    <lineage>
        <taxon>Eukaryota</taxon>
        <taxon>Viridiplantae</taxon>
        <taxon>Streptophyta</taxon>
        <taxon>Embryophyta</taxon>
        <taxon>Tracheophyta</taxon>
        <taxon>Spermatophyta</taxon>
        <taxon>Magnoliopsida</taxon>
        <taxon>eudicotyledons</taxon>
        <taxon>Gunneridae</taxon>
        <taxon>Pentapetalae</taxon>
        <taxon>rosids</taxon>
        <taxon>fabids</taxon>
        <taxon>Malpighiales</taxon>
        <taxon>Rhizophoraceae</taxon>
        <taxon>Rhizophora</taxon>
    </lineage>
</organism>
<sequence>MVVIELILLRDGGIFPLKLLPDIFK</sequence>
<name>A0A2P2MWS3_RHIMU</name>
<accession>A0A2P2MWS3</accession>
<dbReference type="AlphaFoldDB" id="A0A2P2MWS3"/>
<dbReference type="EMBL" id="GGEC01054173">
    <property type="protein sequence ID" value="MBX34657.1"/>
    <property type="molecule type" value="Transcribed_RNA"/>
</dbReference>
<reference evidence="1" key="1">
    <citation type="submission" date="2018-02" db="EMBL/GenBank/DDBJ databases">
        <title>Rhizophora mucronata_Transcriptome.</title>
        <authorList>
            <person name="Meera S.P."/>
            <person name="Sreeshan A."/>
            <person name="Augustine A."/>
        </authorList>
    </citation>
    <scope>NUCLEOTIDE SEQUENCE</scope>
    <source>
        <tissue evidence="1">Leaf</tissue>
    </source>
</reference>